<accession>A0A453GRV5</accession>
<dbReference type="STRING" id="200361.A0A453GRV5"/>
<dbReference type="SUPFAM" id="SSF54236">
    <property type="entry name" value="Ubiquitin-like"/>
    <property type="match status" value="1"/>
</dbReference>
<organism evidence="3 4">
    <name type="scientific">Aegilops tauschii subsp. strangulata</name>
    <name type="common">Goatgrass</name>
    <dbReference type="NCBI Taxonomy" id="200361"/>
    <lineage>
        <taxon>Eukaryota</taxon>
        <taxon>Viridiplantae</taxon>
        <taxon>Streptophyta</taxon>
        <taxon>Embryophyta</taxon>
        <taxon>Tracheophyta</taxon>
        <taxon>Spermatophyta</taxon>
        <taxon>Magnoliopsida</taxon>
        <taxon>Liliopsida</taxon>
        <taxon>Poales</taxon>
        <taxon>Poaceae</taxon>
        <taxon>BOP clade</taxon>
        <taxon>Pooideae</taxon>
        <taxon>Triticodae</taxon>
        <taxon>Triticeae</taxon>
        <taxon>Triticinae</taxon>
        <taxon>Aegilops</taxon>
    </lineage>
</organism>
<proteinExistence type="predicted"/>
<dbReference type="Gramene" id="AET3Gv21173300.1">
    <property type="protein sequence ID" value="AET3Gv21173300.1"/>
    <property type="gene ID" value="AET3Gv21173300"/>
</dbReference>
<dbReference type="InterPro" id="IPR050158">
    <property type="entry name" value="Ubiquitin_ubiquitin-like"/>
</dbReference>
<dbReference type="EnsemblPlants" id="AET3Gv21173300.1">
    <property type="protein sequence ID" value="AET3Gv21173300.1"/>
    <property type="gene ID" value="AET3Gv21173300"/>
</dbReference>
<keyword evidence="4" id="KW-1185">Reference proteome</keyword>
<evidence type="ECO:0000256" key="1">
    <source>
        <dbReference type="ARBA" id="ARBA00022499"/>
    </source>
</evidence>
<dbReference type="Proteomes" id="UP000015105">
    <property type="component" value="Chromosome 3D"/>
</dbReference>
<dbReference type="Pfam" id="PF00240">
    <property type="entry name" value="ubiquitin"/>
    <property type="match status" value="1"/>
</dbReference>
<reference evidence="3" key="5">
    <citation type="journal article" date="2021" name="G3 (Bethesda)">
        <title>Aegilops tauschii genome assembly Aet v5.0 features greater sequence contiguity and improved annotation.</title>
        <authorList>
            <person name="Wang L."/>
            <person name="Zhu T."/>
            <person name="Rodriguez J.C."/>
            <person name="Deal K.R."/>
            <person name="Dubcovsky J."/>
            <person name="McGuire P.E."/>
            <person name="Lux T."/>
            <person name="Spannagl M."/>
            <person name="Mayer K.F.X."/>
            <person name="Baldrich P."/>
            <person name="Meyers B.C."/>
            <person name="Huo N."/>
            <person name="Gu Y.Q."/>
            <person name="Zhou H."/>
            <person name="Devos K.M."/>
            <person name="Bennetzen J.L."/>
            <person name="Unver T."/>
            <person name="Budak H."/>
            <person name="Gulick P.J."/>
            <person name="Galiba G."/>
            <person name="Kalapos B."/>
            <person name="Nelson D.R."/>
            <person name="Li P."/>
            <person name="You F.M."/>
            <person name="Luo M.C."/>
            <person name="Dvorak J."/>
        </authorList>
    </citation>
    <scope>NUCLEOTIDE SEQUENCE [LARGE SCALE GENOMIC DNA]</scope>
    <source>
        <strain evidence="3">cv. AL8/78</strain>
    </source>
</reference>
<dbReference type="InterPro" id="IPR000626">
    <property type="entry name" value="Ubiquitin-like_dom"/>
</dbReference>
<dbReference type="SMART" id="SM00213">
    <property type="entry name" value="UBQ"/>
    <property type="match status" value="1"/>
</dbReference>
<reference evidence="3" key="4">
    <citation type="submission" date="2019-03" db="UniProtKB">
        <authorList>
            <consortium name="EnsemblPlants"/>
        </authorList>
    </citation>
    <scope>IDENTIFICATION</scope>
</reference>
<dbReference type="PANTHER" id="PTHR10666">
    <property type="entry name" value="UBIQUITIN"/>
    <property type="match status" value="1"/>
</dbReference>
<evidence type="ECO:0000313" key="3">
    <source>
        <dbReference type="EnsemblPlants" id="AET3Gv21173300.1"/>
    </source>
</evidence>
<evidence type="ECO:0000313" key="4">
    <source>
        <dbReference type="Proteomes" id="UP000015105"/>
    </source>
</evidence>
<keyword evidence="1" id="KW-1017">Isopeptide bond</keyword>
<reference evidence="3" key="3">
    <citation type="journal article" date="2017" name="Nature">
        <title>Genome sequence of the progenitor of the wheat D genome Aegilops tauschii.</title>
        <authorList>
            <person name="Luo M.C."/>
            <person name="Gu Y.Q."/>
            <person name="Puiu D."/>
            <person name="Wang H."/>
            <person name="Twardziok S.O."/>
            <person name="Deal K.R."/>
            <person name="Huo N."/>
            <person name="Zhu T."/>
            <person name="Wang L."/>
            <person name="Wang Y."/>
            <person name="McGuire P.E."/>
            <person name="Liu S."/>
            <person name="Long H."/>
            <person name="Ramasamy R.K."/>
            <person name="Rodriguez J.C."/>
            <person name="Van S.L."/>
            <person name="Yuan L."/>
            <person name="Wang Z."/>
            <person name="Xia Z."/>
            <person name="Xiao L."/>
            <person name="Anderson O.D."/>
            <person name="Ouyang S."/>
            <person name="Liang Y."/>
            <person name="Zimin A.V."/>
            <person name="Pertea G."/>
            <person name="Qi P."/>
            <person name="Bennetzen J.L."/>
            <person name="Dai X."/>
            <person name="Dawson M.W."/>
            <person name="Muller H.G."/>
            <person name="Kugler K."/>
            <person name="Rivarola-Duarte L."/>
            <person name="Spannagl M."/>
            <person name="Mayer K.F.X."/>
            <person name="Lu F.H."/>
            <person name="Bevan M.W."/>
            <person name="Leroy P."/>
            <person name="Li P."/>
            <person name="You F.M."/>
            <person name="Sun Q."/>
            <person name="Liu Z."/>
            <person name="Lyons E."/>
            <person name="Wicker T."/>
            <person name="Salzberg S.L."/>
            <person name="Devos K.M."/>
            <person name="Dvorak J."/>
        </authorList>
    </citation>
    <scope>NUCLEOTIDE SEQUENCE [LARGE SCALE GENOMIC DNA]</scope>
    <source>
        <strain evidence="3">cv. AL8/78</strain>
    </source>
</reference>
<dbReference type="InterPro" id="IPR029071">
    <property type="entry name" value="Ubiquitin-like_domsf"/>
</dbReference>
<reference evidence="4" key="2">
    <citation type="journal article" date="2017" name="Nat. Plants">
        <title>The Aegilops tauschii genome reveals multiple impacts of transposons.</title>
        <authorList>
            <person name="Zhao G."/>
            <person name="Zou C."/>
            <person name="Li K."/>
            <person name="Wang K."/>
            <person name="Li T."/>
            <person name="Gao L."/>
            <person name="Zhang X."/>
            <person name="Wang H."/>
            <person name="Yang Z."/>
            <person name="Liu X."/>
            <person name="Jiang W."/>
            <person name="Mao L."/>
            <person name="Kong X."/>
            <person name="Jiao Y."/>
            <person name="Jia J."/>
        </authorList>
    </citation>
    <scope>NUCLEOTIDE SEQUENCE [LARGE SCALE GENOMIC DNA]</scope>
    <source>
        <strain evidence="4">cv. AL8/78</strain>
    </source>
</reference>
<dbReference type="GO" id="GO:0003729">
    <property type="term" value="F:mRNA binding"/>
    <property type="evidence" value="ECO:0007669"/>
    <property type="project" value="UniProtKB-ARBA"/>
</dbReference>
<dbReference type="AlphaFoldDB" id="A0A453GRV5"/>
<protein>
    <recommendedName>
        <fullName evidence="2">Ubiquitin-like domain-containing protein</fullName>
    </recommendedName>
</protein>
<dbReference type="Gene3D" id="3.10.20.90">
    <property type="entry name" value="Phosphatidylinositol 3-kinase Catalytic Subunit, Chain A, domain 1"/>
    <property type="match status" value="1"/>
</dbReference>
<name>A0A453GRV5_AEGTS</name>
<dbReference type="PROSITE" id="PS50053">
    <property type="entry name" value="UBIQUITIN_2"/>
    <property type="match status" value="1"/>
</dbReference>
<sequence>PLLLHCRSSSSPPKTTTSRLQGCTYMSRTRAAGTICLKVHASDSLSSVKRKIQEQYHLVFDGAKLEDDRTLADYNIEHGSTLDLQEKM</sequence>
<reference evidence="4" key="1">
    <citation type="journal article" date="2014" name="Science">
        <title>Ancient hybridizations among the ancestral genomes of bread wheat.</title>
        <authorList>
            <consortium name="International Wheat Genome Sequencing Consortium,"/>
            <person name="Marcussen T."/>
            <person name="Sandve S.R."/>
            <person name="Heier L."/>
            <person name="Spannagl M."/>
            <person name="Pfeifer M."/>
            <person name="Jakobsen K.S."/>
            <person name="Wulff B.B."/>
            <person name="Steuernagel B."/>
            <person name="Mayer K.F."/>
            <person name="Olsen O.A."/>
        </authorList>
    </citation>
    <scope>NUCLEOTIDE SEQUENCE [LARGE SCALE GENOMIC DNA]</scope>
    <source>
        <strain evidence="4">cv. AL8/78</strain>
    </source>
</reference>
<feature type="domain" description="Ubiquitin-like" evidence="2">
    <location>
        <begin position="54"/>
        <end position="88"/>
    </location>
</feature>
<evidence type="ECO:0000259" key="2">
    <source>
        <dbReference type="PROSITE" id="PS50053"/>
    </source>
</evidence>